<dbReference type="Proteomes" id="UP000078560">
    <property type="component" value="Unassembled WGS sequence"/>
</dbReference>
<accession>A0A1A8WDQ2</accession>
<dbReference type="AlphaFoldDB" id="A0A1A8WDQ2"/>
<dbReference type="EMBL" id="FLQU01000838">
    <property type="protein sequence ID" value="SBS89894.1"/>
    <property type="molecule type" value="Genomic_DNA"/>
</dbReference>
<gene>
    <name evidence="2" type="ORF">POVCU1_076080</name>
    <name evidence="1" type="ORF">POVCU2_0058450</name>
</gene>
<dbReference type="EMBL" id="FLQV01003344">
    <property type="protein sequence ID" value="SBT02366.1"/>
    <property type="molecule type" value="Genomic_DNA"/>
</dbReference>
<name>A0A1A8WDQ2_PLAOA</name>
<protein>
    <submittedName>
        <fullName evidence="1">PIR Superfamily Protein</fullName>
    </submittedName>
</protein>
<sequence>MPPTTENSLFISDKEEYTFKKNTSLRGIYNELDNICTTSNIYYSVQLGDFSSYNDANKLYHKHYGNDTRLNFDVDDFKKFNKKPYEFYSANVCEFNILKFIEIKSTKLLIDYLENYENKVNKKNIEKLICNNYCKNILNDMIHLYNNIDTPCKNESNVYCNELEQCKKVYKIKNLLELNFNGDTESPPMPQKFFHNAGSHPQTTLLAASLTRLGGVNLQNTPASSPDNSANLTPFGSWLRKSILIVKNIVRNLDERENYELLKHASEPDDTNIYGSHIYLTMLHNISSLQYI</sequence>
<reference evidence="3 4" key="2">
    <citation type="submission" date="2016-05" db="EMBL/GenBank/DDBJ databases">
        <authorList>
            <person name="Naeem Raeece"/>
        </authorList>
    </citation>
    <scope>NUCLEOTIDE SEQUENCE [LARGE SCALE GENOMIC DNA]</scope>
</reference>
<reference evidence="1" key="1">
    <citation type="submission" date="2016-05" db="EMBL/GenBank/DDBJ databases">
        <authorList>
            <person name="Lavstsen T."/>
            <person name="Jespersen J.S."/>
        </authorList>
    </citation>
    <scope>NUCLEOTIDE SEQUENCE [LARGE SCALE GENOMIC DNA]</scope>
</reference>
<organism evidence="1 4">
    <name type="scientific">Plasmodium ovale curtisi</name>
    <dbReference type="NCBI Taxonomy" id="864141"/>
    <lineage>
        <taxon>Eukaryota</taxon>
        <taxon>Sar</taxon>
        <taxon>Alveolata</taxon>
        <taxon>Apicomplexa</taxon>
        <taxon>Aconoidasida</taxon>
        <taxon>Haemosporida</taxon>
        <taxon>Plasmodiidae</taxon>
        <taxon>Plasmodium</taxon>
        <taxon>Plasmodium (Plasmodium)</taxon>
    </lineage>
</organism>
<dbReference type="Proteomes" id="UP000078546">
    <property type="component" value="Unassembled WGS sequence"/>
</dbReference>
<proteinExistence type="predicted"/>
<evidence type="ECO:0000313" key="3">
    <source>
        <dbReference type="Proteomes" id="UP000078546"/>
    </source>
</evidence>
<evidence type="ECO:0000313" key="2">
    <source>
        <dbReference type="EMBL" id="SBT02366.1"/>
    </source>
</evidence>
<evidence type="ECO:0000313" key="4">
    <source>
        <dbReference type="Proteomes" id="UP000078560"/>
    </source>
</evidence>
<evidence type="ECO:0000313" key="1">
    <source>
        <dbReference type="EMBL" id="SBS89894.1"/>
    </source>
</evidence>